<feature type="domain" description="Methyltransferase type 11" evidence="1">
    <location>
        <begin position="29"/>
        <end position="123"/>
    </location>
</feature>
<comment type="caution">
    <text evidence="2">The sequence shown here is derived from an EMBL/GenBank/DDBJ whole genome shotgun (WGS) entry which is preliminary data.</text>
</comment>
<dbReference type="AlphaFoldDB" id="A0A1F6EFZ1"/>
<dbReference type="InterPro" id="IPR013216">
    <property type="entry name" value="Methyltransf_11"/>
</dbReference>
<dbReference type="InterPro" id="IPR029063">
    <property type="entry name" value="SAM-dependent_MTases_sf"/>
</dbReference>
<dbReference type="Pfam" id="PF08241">
    <property type="entry name" value="Methyltransf_11"/>
    <property type="match status" value="1"/>
</dbReference>
<evidence type="ECO:0000259" key="1">
    <source>
        <dbReference type="Pfam" id="PF08241"/>
    </source>
</evidence>
<dbReference type="InterPro" id="IPR050508">
    <property type="entry name" value="Methyltransf_Superfamily"/>
</dbReference>
<dbReference type="Proteomes" id="UP000177306">
    <property type="component" value="Unassembled WGS sequence"/>
</dbReference>
<sequence>MKGTVMERTDGRFLEWLKSIVPLKDKSVLEIGCGDGSRSAELAERCGILTAIDPDAEKIAHAKKQGITNARFKQGKAEELDFEDSSFDVVIFSLSLHHVPLHGMVRAIKEAIRVVKPDGFVVFLEPGTVGSFFEAEIRFDACDGDERAAKWQAHLAIMGNRRLFLIREFRDEVVFRFDSTADFIDTMQPHTHLEELHEFLLKRKNTLRAERWFGIFLVEKR</sequence>
<name>A0A1F6EFZ1_9BACT</name>
<proteinExistence type="predicted"/>
<evidence type="ECO:0000313" key="2">
    <source>
        <dbReference type="EMBL" id="OGG72564.1"/>
    </source>
</evidence>
<dbReference type="CDD" id="cd02440">
    <property type="entry name" value="AdoMet_MTases"/>
    <property type="match status" value="1"/>
</dbReference>
<dbReference type="EMBL" id="MFLY01000042">
    <property type="protein sequence ID" value="OGG72564.1"/>
    <property type="molecule type" value="Genomic_DNA"/>
</dbReference>
<protein>
    <recommendedName>
        <fullName evidence="1">Methyltransferase type 11 domain-containing protein</fullName>
    </recommendedName>
</protein>
<dbReference type="Gene3D" id="3.40.50.150">
    <property type="entry name" value="Vaccinia Virus protein VP39"/>
    <property type="match status" value="1"/>
</dbReference>
<reference evidence="2 3" key="1">
    <citation type="journal article" date="2016" name="Nat. Commun.">
        <title>Thousands of microbial genomes shed light on interconnected biogeochemical processes in an aquifer system.</title>
        <authorList>
            <person name="Anantharaman K."/>
            <person name="Brown C.T."/>
            <person name="Hug L.A."/>
            <person name="Sharon I."/>
            <person name="Castelle C.J."/>
            <person name="Probst A.J."/>
            <person name="Thomas B.C."/>
            <person name="Singh A."/>
            <person name="Wilkins M.J."/>
            <person name="Karaoz U."/>
            <person name="Brodie E.L."/>
            <person name="Williams K.H."/>
            <person name="Hubbard S.S."/>
            <person name="Banfield J.F."/>
        </authorList>
    </citation>
    <scope>NUCLEOTIDE SEQUENCE [LARGE SCALE GENOMIC DNA]</scope>
</reference>
<dbReference type="GO" id="GO:0008757">
    <property type="term" value="F:S-adenosylmethionine-dependent methyltransferase activity"/>
    <property type="evidence" value="ECO:0007669"/>
    <property type="project" value="InterPro"/>
</dbReference>
<accession>A0A1F6EFZ1</accession>
<dbReference type="PANTHER" id="PTHR42912:SF93">
    <property type="entry name" value="N6-ADENOSINE-METHYLTRANSFERASE TMT1A"/>
    <property type="match status" value="1"/>
</dbReference>
<evidence type="ECO:0000313" key="3">
    <source>
        <dbReference type="Proteomes" id="UP000177306"/>
    </source>
</evidence>
<organism evidence="2 3">
    <name type="scientific">Candidatus Kaiserbacteria bacterium RIFCSPLOWO2_01_FULL_53_17</name>
    <dbReference type="NCBI Taxonomy" id="1798511"/>
    <lineage>
        <taxon>Bacteria</taxon>
        <taxon>Candidatus Kaiseribacteriota</taxon>
    </lineage>
</organism>
<gene>
    <name evidence="2" type="ORF">A3A38_04465</name>
</gene>
<dbReference type="SUPFAM" id="SSF53335">
    <property type="entry name" value="S-adenosyl-L-methionine-dependent methyltransferases"/>
    <property type="match status" value="1"/>
</dbReference>
<dbReference type="PANTHER" id="PTHR42912">
    <property type="entry name" value="METHYLTRANSFERASE"/>
    <property type="match status" value="1"/>
</dbReference>